<dbReference type="EMBL" id="BARW01037830">
    <property type="protein sequence ID" value="GAJ18435.1"/>
    <property type="molecule type" value="Genomic_DNA"/>
</dbReference>
<reference evidence="2" key="1">
    <citation type="journal article" date="2014" name="Front. Microbiol.">
        <title>High frequency of phylogenetically diverse reductive dehalogenase-homologous genes in deep subseafloor sedimentary metagenomes.</title>
        <authorList>
            <person name="Kawai M."/>
            <person name="Futagami T."/>
            <person name="Toyoda A."/>
            <person name="Takaki Y."/>
            <person name="Nishi S."/>
            <person name="Hori S."/>
            <person name="Arai W."/>
            <person name="Tsubouchi T."/>
            <person name="Morono Y."/>
            <person name="Uchiyama I."/>
            <person name="Ito T."/>
            <person name="Fujiyama A."/>
            <person name="Inagaki F."/>
            <person name="Takami H."/>
        </authorList>
    </citation>
    <scope>NUCLEOTIDE SEQUENCE</scope>
    <source>
        <strain evidence="2">Expedition CK06-06</strain>
    </source>
</reference>
<accession>X1VZG9</accession>
<proteinExistence type="predicted"/>
<feature type="non-terminal residue" evidence="2">
    <location>
        <position position="30"/>
    </location>
</feature>
<protein>
    <submittedName>
        <fullName evidence="2">Uncharacterized protein</fullName>
    </submittedName>
</protein>
<gene>
    <name evidence="2" type="ORF">S12H4_58286</name>
</gene>
<name>X1VZG9_9ZZZZ</name>
<feature type="region of interest" description="Disordered" evidence="1">
    <location>
        <begin position="1"/>
        <end position="30"/>
    </location>
</feature>
<sequence length="30" mass="3079">MEQSGGRPAGRNFVALGPEDMMSSAGLKGQ</sequence>
<evidence type="ECO:0000313" key="2">
    <source>
        <dbReference type="EMBL" id="GAJ18435.1"/>
    </source>
</evidence>
<dbReference type="AlphaFoldDB" id="X1VZG9"/>
<evidence type="ECO:0000256" key="1">
    <source>
        <dbReference type="SAM" id="MobiDB-lite"/>
    </source>
</evidence>
<organism evidence="2">
    <name type="scientific">marine sediment metagenome</name>
    <dbReference type="NCBI Taxonomy" id="412755"/>
    <lineage>
        <taxon>unclassified sequences</taxon>
        <taxon>metagenomes</taxon>
        <taxon>ecological metagenomes</taxon>
    </lineage>
</organism>
<comment type="caution">
    <text evidence="2">The sequence shown here is derived from an EMBL/GenBank/DDBJ whole genome shotgun (WGS) entry which is preliminary data.</text>
</comment>